<protein>
    <submittedName>
        <fullName evidence="1">Arylsulfotransferase ASST</fullName>
    </submittedName>
</protein>
<dbReference type="InterPro" id="IPR015943">
    <property type="entry name" value="WD40/YVTN_repeat-like_dom_sf"/>
</dbReference>
<keyword evidence="1" id="KW-0808">Transferase</keyword>
<reference evidence="1 2" key="1">
    <citation type="submission" date="2018-04" db="EMBL/GenBank/DDBJ databases">
        <title>Genomic Encyclopedia of Type Strains, Phase IV (KMG-IV): sequencing the most valuable type-strain genomes for metagenomic binning, comparative biology and taxonomic classification.</title>
        <authorList>
            <person name="Goeker M."/>
        </authorList>
    </citation>
    <scope>NUCLEOTIDE SEQUENCE [LARGE SCALE GENOMIC DNA]</scope>
    <source>
        <strain evidence="1 2">DSM 104150</strain>
    </source>
</reference>
<dbReference type="PROSITE" id="PS50096">
    <property type="entry name" value="IQ"/>
    <property type="match status" value="1"/>
</dbReference>
<evidence type="ECO:0000313" key="2">
    <source>
        <dbReference type="Proteomes" id="UP000248330"/>
    </source>
</evidence>
<sequence>MTPMTDRLFNVLSVLALSLLAFLGGAWVVLAERFPADWLRDAHLAGRALLQQRSGASDPYASDLWREARSARRGVTVSDPARMQPGYTLYTSGHTQGALLIDADGTVVHEWKLPYEQIWDAQSSSVRKPVAGTHIYFRKAVLHPNGDLLAVYDGVGDTPHGYGLVKMDRESRVIWTYLQNAHHDVDVAPDGRIFTLTHEIVDEAFEPRLHLKPPRIDDFVVELSAEGRELRKIPLLQAHDGTPYLRLLDRSPWYLGRSGDYLHTNTIDYIDAGIARHFDFAREGQLLLSMRETGAIAVLDPDRGKLVWAMRGSWVGQHDPDMLDNGHILLFDNNGHFGTHGQSRVIEIDPKDERIVWSYAGSADAPLDSRIRSAQQRLANGNTLITESDGGRLLEVTQQGEIVWEYVNPVRGGEGERLIPVVSWGQRIDAAGLETAFRGHLEQQRNRRIRS</sequence>
<dbReference type="Proteomes" id="UP000248330">
    <property type="component" value="Unassembled WGS sequence"/>
</dbReference>
<dbReference type="InterPro" id="IPR011047">
    <property type="entry name" value="Quinoprotein_ADH-like_sf"/>
</dbReference>
<dbReference type="AlphaFoldDB" id="A0A318E960"/>
<proteinExistence type="predicted"/>
<evidence type="ECO:0000313" key="1">
    <source>
        <dbReference type="EMBL" id="PXV67173.1"/>
    </source>
</evidence>
<gene>
    <name evidence="1" type="ORF">C8D93_106150</name>
</gene>
<dbReference type="Pfam" id="PF14269">
    <property type="entry name" value="Arylsulfotran_2"/>
    <property type="match status" value="1"/>
</dbReference>
<dbReference type="SUPFAM" id="SSF50998">
    <property type="entry name" value="Quinoprotein alcohol dehydrogenase-like"/>
    <property type="match status" value="1"/>
</dbReference>
<dbReference type="Gene3D" id="2.130.10.10">
    <property type="entry name" value="YVTN repeat-like/Quinoprotein amine dehydrogenase"/>
    <property type="match status" value="1"/>
</dbReference>
<dbReference type="OrthoDB" id="264813at2"/>
<dbReference type="PANTHER" id="PTHR35340:SF5">
    <property type="entry name" value="ASST-DOMAIN-CONTAINING PROTEIN"/>
    <property type="match status" value="1"/>
</dbReference>
<dbReference type="EMBL" id="QICN01000006">
    <property type="protein sequence ID" value="PXV67173.1"/>
    <property type="molecule type" value="Genomic_DNA"/>
</dbReference>
<dbReference type="GO" id="GO:0016740">
    <property type="term" value="F:transferase activity"/>
    <property type="evidence" value="ECO:0007669"/>
    <property type="project" value="UniProtKB-KW"/>
</dbReference>
<dbReference type="InterPro" id="IPR053143">
    <property type="entry name" value="Arylsulfate_ST"/>
</dbReference>
<keyword evidence="2" id="KW-1185">Reference proteome</keyword>
<dbReference type="PANTHER" id="PTHR35340">
    <property type="entry name" value="PQQ ENZYME REPEAT PROTEIN-RELATED"/>
    <property type="match status" value="1"/>
</dbReference>
<name>A0A318E960_9GAMM</name>
<comment type="caution">
    <text evidence="1">The sequence shown here is derived from an EMBL/GenBank/DDBJ whole genome shotgun (WGS) entry which is preliminary data.</text>
</comment>
<organism evidence="1 2">
    <name type="scientific">Sinimarinibacterium flocculans</name>
    <dbReference type="NCBI Taxonomy" id="985250"/>
    <lineage>
        <taxon>Bacteria</taxon>
        <taxon>Pseudomonadati</taxon>
        <taxon>Pseudomonadota</taxon>
        <taxon>Gammaproteobacteria</taxon>
        <taxon>Nevskiales</taxon>
        <taxon>Nevskiaceae</taxon>
        <taxon>Sinimarinibacterium</taxon>
    </lineage>
</organism>
<accession>A0A318E960</accession>
<dbReference type="InterPro" id="IPR039535">
    <property type="entry name" value="ASST-like"/>
</dbReference>